<feature type="domain" description="CMP/dCMP-type deaminase" evidence="1">
    <location>
        <begin position="2"/>
        <end position="147"/>
    </location>
</feature>
<proteinExistence type="predicted"/>
<accession>A0A1F6AY94</accession>
<gene>
    <name evidence="2" type="ORF">A2973_02865</name>
</gene>
<dbReference type="Proteomes" id="UP000176409">
    <property type="component" value="Unassembled WGS sequence"/>
</dbReference>
<evidence type="ECO:0000259" key="1">
    <source>
        <dbReference type="Pfam" id="PF00383"/>
    </source>
</evidence>
<sequence length="153" mass="17175">MQDYFDQASAYLQDSNCAKIKLGAVIVKNNVILSTACNLCAPNGNSYNDRHVHCLRMDVTSGTGYELCKGIHAEVIACLNIRPGRTIEELAQFANYKKPAKKDILSAFTAEEKTRLKNATMYLAGHYYSCDGCKRFLAILGIRDIRFKESRIR</sequence>
<dbReference type="Pfam" id="PF00383">
    <property type="entry name" value="dCMP_cyt_deam_1"/>
    <property type="match status" value="1"/>
</dbReference>
<protein>
    <recommendedName>
        <fullName evidence="1">CMP/dCMP-type deaminase domain-containing protein</fullName>
    </recommendedName>
</protein>
<dbReference type="GO" id="GO:0003824">
    <property type="term" value="F:catalytic activity"/>
    <property type="evidence" value="ECO:0007669"/>
    <property type="project" value="InterPro"/>
</dbReference>
<dbReference type="EMBL" id="MFJZ01000044">
    <property type="protein sequence ID" value="OGG29462.1"/>
    <property type="molecule type" value="Genomic_DNA"/>
</dbReference>
<comment type="caution">
    <text evidence="2">The sequence shown here is derived from an EMBL/GenBank/DDBJ whole genome shotgun (WGS) entry which is preliminary data.</text>
</comment>
<evidence type="ECO:0000313" key="3">
    <source>
        <dbReference type="Proteomes" id="UP000176409"/>
    </source>
</evidence>
<evidence type="ECO:0000313" key="2">
    <source>
        <dbReference type="EMBL" id="OGG29462.1"/>
    </source>
</evidence>
<dbReference type="InterPro" id="IPR002125">
    <property type="entry name" value="CMP_dCMP_dom"/>
</dbReference>
<dbReference type="SUPFAM" id="SSF53927">
    <property type="entry name" value="Cytidine deaminase-like"/>
    <property type="match status" value="1"/>
</dbReference>
<reference evidence="2 3" key="1">
    <citation type="journal article" date="2016" name="Nat. Commun.">
        <title>Thousands of microbial genomes shed light on interconnected biogeochemical processes in an aquifer system.</title>
        <authorList>
            <person name="Anantharaman K."/>
            <person name="Brown C.T."/>
            <person name="Hug L.A."/>
            <person name="Sharon I."/>
            <person name="Castelle C.J."/>
            <person name="Probst A.J."/>
            <person name="Thomas B.C."/>
            <person name="Singh A."/>
            <person name="Wilkins M.J."/>
            <person name="Karaoz U."/>
            <person name="Brodie E.L."/>
            <person name="Williams K.H."/>
            <person name="Hubbard S.S."/>
            <person name="Banfield J.F."/>
        </authorList>
    </citation>
    <scope>NUCLEOTIDE SEQUENCE [LARGE SCALE GENOMIC DNA]</scope>
</reference>
<organism evidence="2 3">
    <name type="scientific">Candidatus Gottesmanbacteria bacterium RIFCSPLOWO2_01_FULL_49_10</name>
    <dbReference type="NCBI Taxonomy" id="1798396"/>
    <lineage>
        <taxon>Bacteria</taxon>
        <taxon>Candidatus Gottesmaniibacteriota</taxon>
    </lineage>
</organism>
<dbReference type="Gene3D" id="3.40.140.10">
    <property type="entry name" value="Cytidine Deaminase, domain 2"/>
    <property type="match status" value="1"/>
</dbReference>
<name>A0A1F6AY94_9BACT</name>
<dbReference type="STRING" id="1798396.A2973_02865"/>
<dbReference type="AlphaFoldDB" id="A0A1F6AY94"/>
<dbReference type="InterPro" id="IPR016193">
    <property type="entry name" value="Cytidine_deaminase-like"/>
</dbReference>